<dbReference type="EMBL" id="MU971381">
    <property type="protein sequence ID" value="KAK9236745.1"/>
    <property type="molecule type" value="Genomic_DNA"/>
</dbReference>
<evidence type="ECO:0000313" key="2">
    <source>
        <dbReference type="Proteomes" id="UP001433508"/>
    </source>
</evidence>
<comment type="caution">
    <text evidence="1">The sequence shown here is derived from an EMBL/GenBank/DDBJ whole genome shotgun (WGS) entry which is preliminary data.</text>
</comment>
<gene>
    <name evidence="1" type="ORF">V1525DRAFT_433461</name>
</gene>
<evidence type="ECO:0000313" key="1">
    <source>
        <dbReference type="EMBL" id="KAK9236745.1"/>
    </source>
</evidence>
<keyword evidence="2" id="KW-1185">Reference proteome</keyword>
<accession>A0ACC3SZB3</accession>
<proteinExistence type="predicted"/>
<organism evidence="1 2">
    <name type="scientific">Lipomyces kononenkoae</name>
    <name type="common">Yeast</name>
    <dbReference type="NCBI Taxonomy" id="34357"/>
    <lineage>
        <taxon>Eukaryota</taxon>
        <taxon>Fungi</taxon>
        <taxon>Dikarya</taxon>
        <taxon>Ascomycota</taxon>
        <taxon>Saccharomycotina</taxon>
        <taxon>Lipomycetes</taxon>
        <taxon>Lipomycetales</taxon>
        <taxon>Lipomycetaceae</taxon>
        <taxon>Lipomyces</taxon>
    </lineage>
</organism>
<dbReference type="Proteomes" id="UP001433508">
    <property type="component" value="Unassembled WGS sequence"/>
</dbReference>
<reference evidence="2" key="1">
    <citation type="journal article" date="2024" name="Front. Bioeng. Biotechnol.">
        <title>Genome-scale model development and genomic sequencing of the oleaginous clade Lipomyces.</title>
        <authorList>
            <person name="Czajka J.J."/>
            <person name="Han Y."/>
            <person name="Kim J."/>
            <person name="Mondo S.J."/>
            <person name="Hofstad B.A."/>
            <person name="Robles A."/>
            <person name="Haridas S."/>
            <person name="Riley R."/>
            <person name="LaButti K."/>
            <person name="Pangilinan J."/>
            <person name="Andreopoulos W."/>
            <person name="Lipzen A."/>
            <person name="Yan J."/>
            <person name="Wang M."/>
            <person name="Ng V."/>
            <person name="Grigoriev I.V."/>
            <person name="Spatafora J.W."/>
            <person name="Magnuson J.K."/>
            <person name="Baker S.E."/>
            <person name="Pomraning K.R."/>
        </authorList>
    </citation>
    <scope>NUCLEOTIDE SEQUENCE [LARGE SCALE GENOMIC DNA]</scope>
    <source>
        <strain evidence="2">CBS 7786</strain>
    </source>
</reference>
<protein>
    <submittedName>
        <fullName evidence="1">Uncharacterized protein</fullName>
    </submittedName>
</protein>
<name>A0ACC3SZB3_LIPKO</name>
<sequence length="495" mass="54987">MNSDGISLALQSEFPDLDSALVAAISLDANSLEEARTQCSHLYFETIVDRDYEDQWSQSSTHQDSVSVNGSVFSSSSDGSWDTDGESQLAFLALERKPLDSKVSFLYMCFPTRQQGELQAILADCDNNIALAIDELLSSQFINEQVSGVEVDGAVPDQTHMSRGNKRRNRRNIKNIWDSGRSSWNANRPLVNHIEPPDLIRLSGLLGIPVDRARDIEQKHSGSPTALYLQLLEAYPGAVWTTGGTNIRENLAELSTMFPGLPSLISSKILRATNNDLDKSTEIAIMILLKSQERGEDLTTFMADTSDDKIVQSAPAIKDEFVTVAKRKGKTTGPREQLSAAELHQVLEGKLIAHREALTQAKELDRRRNNKNFHYSASAHYRVAASELQNDVKYYRLEYARALVQESGGQYCIDLHGIGVHEANVISGEKLNEWWEATADRLPRPEFKIITGVGNHSFNGKARILPFLIKSLGGEGWMFYVGHGNIVVYGFRGQS</sequence>